<sequence length="260" mass="29210">MKKQRLKAVAMTTMLSAGALMGSVAMADQTLDAVLKAGQAKTTLAQDSQKRIDRLAQETDDLTQEFKQQNKLIDDLRVFNAQMEKQVAKQLVVVQELDQSVEKVTVIERQIQPLVFRMLDSLEQFVSLDKPFQVEERKERVAMLRANQDRADISVSEKFRQVLEAYKIESAYGSTIEAYKGTLPVDGQDREVNILRVGRISLMYQTTDAKQCGTWDASQGQWVSLDGSYNSSILKGLRIARNQASKDIMTMTVQAPEAAQ</sequence>
<protein>
    <recommendedName>
        <fullName evidence="5">DUF3450 domain-containing protein</fullName>
    </recommendedName>
</protein>
<keyword evidence="2" id="KW-0732">Signal</keyword>
<dbReference type="RefSeq" id="WP_078044990.1">
    <property type="nucleotide sequence ID" value="NZ_NHNI01000001.1"/>
</dbReference>
<proteinExistence type="predicted"/>
<feature type="coiled-coil region" evidence="1">
    <location>
        <begin position="45"/>
        <end position="72"/>
    </location>
</feature>
<accession>A0A266QD84</accession>
<evidence type="ECO:0000313" key="3">
    <source>
        <dbReference type="EMBL" id="OZY87848.1"/>
    </source>
</evidence>
<dbReference type="AlphaFoldDB" id="A0A266QD84"/>
<dbReference type="Pfam" id="PF11932">
    <property type="entry name" value="DUF3450"/>
    <property type="match status" value="1"/>
</dbReference>
<evidence type="ECO:0000313" key="4">
    <source>
        <dbReference type="Proteomes" id="UP000216101"/>
    </source>
</evidence>
<name>A0A266QD84_9GAMM</name>
<gene>
    <name evidence="3" type="ORF">CBP51_13080</name>
</gene>
<organism evidence="3 4">
    <name type="scientific">Cellvibrio mixtus</name>
    <dbReference type="NCBI Taxonomy" id="39650"/>
    <lineage>
        <taxon>Bacteria</taxon>
        <taxon>Pseudomonadati</taxon>
        <taxon>Pseudomonadota</taxon>
        <taxon>Gammaproteobacteria</taxon>
        <taxon>Cellvibrionales</taxon>
        <taxon>Cellvibrionaceae</taxon>
        <taxon>Cellvibrio</taxon>
    </lineage>
</organism>
<evidence type="ECO:0000256" key="2">
    <source>
        <dbReference type="SAM" id="SignalP"/>
    </source>
</evidence>
<evidence type="ECO:0000256" key="1">
    <source>
        <dbReference type="SAM" id="Coils"/>
    </source>
</evidence>
<keyword evidence="4" id="KW-1185">Reference proteome</keyword>
<dbReference type="Proteomes" id="UP000216101">
    <property type="component" value="Unassembled WGS sequence"/>
</dbReference>
<dbReference type="InterPro" id="IPR016866">
    <property type="entry name" value="UCP028069"/>
</dbReference>
<feature type="signal peptide" evidence="2">
    <location>
        <begin position="1"/>
        <end position="27"/>
    </location>
</feature>
<feature type="chain" id="PRO_5013012231" description="DUF3450 domain-containing protein" evidence="2">
    <location>
        <begin position="28"/>
        <end position="260"/>
    </location>
</feature>
<evidence type="ECO:0008006" key="5">
    <source>
        <dbReference type="Google" id="ProtNLM"/>
    </source>
</evidence>
<comment type="caution">
    <text evidence="3">The sequence shown here is derived from an EMBL/GenBank/DDBJ whole genome shotgun (WGS) entry which is preliminary data.</text>
</comment>
<dbReference type="EMBL" id="NHNI01000001">
    <property type="protein sequence ID" value="OZY87848.1"/>
    <property type="molecule type" value="Genomic_DNA"/>
</dbReference>
<reference evidence="4" key="1">
    <citation type="submission" date="2017-05" db="EMBL/GenBank/DDBJ databases">
        <authorList>
            <person name="Barney B.M."/>
        </authorList>
    </citation>
    <scope>NUCLEOTIDE SEQUENCE [LARGE SCALE GENOMIC DNA]</scope>
    <source>
        <strain evidence="4">PSBB022</strain>
    </source>
</reference>
<keyword evidence="1" id="KW-0175">Coiled coil</keyword>
<dbReference type="PIRSF" id="PIRSF028069">
    <property type="entry name" value="UCP028069"/>
    <property type="match status" value="1"/>
</dbReference>